<accession>A0A232EKN1</accession>
<proteinExistence type="predicted"/>
<sequence length="103" mass="11904">MRIEYDHNLYKISGATEHGYRAIIKIIPGDDVDTIYPGHQETTLMLPTLGIEYLEERCRRYIRVQQPRKPPMRNDVDTAHPGHQLAKQKGSRHSLRPAKAETL</sequence>
<name>A0A232EKN1_9HYME</name>
<feature type="region of interest" description="Disordered" evidence="1">
    <location>
        <begin position="64"/>
        <end position="103"/>
    </location>
</feature>
<evidence type="ECO:0000256" key="1">
    <source>
        <dbReference type="SAM" id="MobiDB-lite"/>
    </source>
</evidence>
<evidence type="ECO:0000313" key="2">
    <source>
        <dbReference type="EMBL" id="OXU18882.1"/>
    </source>
</evidence>
<dbReference type="AlphaFoldDB" id="A0A232EKN1"/>
<dbReference type="EMBL" id="NNAY01003774">
    <property type="protein sequence ID" value="OXU18882.1"/>
    <property type="molecule type" value="Genomic_DNA"/>
</dbReference>
<protein>
    <submittedName>
        <fullName evidence="2">Uncharacterized protein</fullName>
    </submittedName>
</protein>
<keyword evidence="3" id="KW-1185">Reference proteome</keyword>
<feature type="non-terminal residue" evidence="2">
    <location>
        <position position="103"/>
    </location>
</feature>
<dbReference type="Proteomes" id="UP000215335">
    <property type="component" value="Unassembled WGS sequence"/>
</dbReference>
<evidence type="ECO:0000313" key="3">
    <source>
        <dbReference type="Proteomes" id="UP000215335"/>
    </source>
</evidence>
<organism evidence="2 3">
    <name type="scientific">Trichomalopsis sarcophagae</name>
    <dbReference type="NCBI Taxonomy" id="543379"/>
    <lineage>
        <taxon>Eukaryota</taxon>
        <taxon>Metazoa</taxon>
        <taxon>Ecdysozoa</taxon>
        <taxon>Arthropoda</taxon>
        <taxon>Hexapoda</taxon>
        <taxon>Insecta</taxon>
        <taxon>Pterygota</taxon>
        <taxon>Neoptera</taxon>
        <taxon>Endopterygota</taxon>
        <taxon>Hymenoptera</taxon>
        <taxon>Apocrita</taxon>
        <taxon>Proctotrupomorpha</taxon>
        <taxon>Chalcidoidea</taxon>
        <taxon>Pteromalidae</taxon>
        <taxon>Pteromalinae</taxon>
        <taxon>Trichomalopsis</taxon>
    </lineage>
</organism>
<comment type="caution">
    <text evidence="2">The sequence shown here is derived from an EMBL/GenBank/DDBJ whole genome shotgun (WGS) entry which is preliminary data.</text>
</comment>
<reference evidence="2 3" key="1">
    <citation type="journal article" date="2017" name="Curr. Biol.">
        <title>The Evolution of Venom by Co-option of Single-Copy Genes.</title>
        <authorList>
            <person name="Martinson E.O."/>
            <person name="Mrinalini"/>
            <person name="Kelkar Y.D."/>
            <person name="Chang C.H."/>
            <person name="Werren J.H."/>
        </authorList>
    </citation>
    <scope>NUCLEOTIDE SEQUENCE [LARGE SCALE GENOMIC DNA]</scope>
    <source>
        <strain evidence="2 3">Alberta</strain>
        <tissue evidence="2">Whole body</tissue>
    </source>
</reference>
<gene>
    <name evidence="2" type="ORF">TSAR_015226</name>
</gene>